<dbReference type="PANTHER" id="PTHR45724:SF13">
    <property type="entry name" value="AQUAPORIN NIP1-1-RELATED"/>
    <property type="match status" value="1"/>
</dbReference>
<dbReference type="EMBL" id="BIFH01000019">
    <property type="protein sequence ID" value="GCD95854.1"/>
    <property type="molecule type" value="Genomic_DNA"/>
</dbReference>
<feature type="transmembrane region" description="Helical" evidence="8">
    <location>
        <begin position="85"/>
        <end position="103"/>
    </location>
</feature>
<evidence type="ECO:0000313" key="10">
    <source>
        <dbReference type="Proteomes" id="UP000286931"/>
    </source>
</evidence>
<protein>
    <submittedName>
        <fullName evidence="9">Glycerol uptake facilitator protein</fullName>
    </submittedName>
</protein>
<proteinExistence type="inferred from homology"/>
<evidence type="ECO:0000256" key="7">
    <source>
        <dbReference type="SAM" id="MobiDB-lite"/>
    </source>
</evidence>
<gene>
    <name evidence="9" type="ORF">EHYA_03538</name>
</gene>
<dbReference type="InterPro" id="IPR034294">
    <property type="entry name" value="Aquaporin_transptr"/>
</dbReference>
<keyword evidence="5 8" id="KW-0472">Membrane</keyword>
<feature type="transmembrane region" description="Helical" evidence="8">
    <location>
        <begin position="175"/>
        <end position="195"/>
    </location>
</feature>
<evidence type="ECO:0000256" key="4">
    <source>
        <dbReference type="ARBA" id="ARBA00022989"/>
    </source>
</evidence>
<dbReference type="InterPro" id="IPR022357">
    <property type="entry name" value="MIP_CS"/>
</dbReference>
<evidence type="ECO:0000256" key="8">
    <source>
        <dbReference type="SAM" id="Phobius"/>
    </source>
</evidence>
<comment type="similarity">
    <text evidence="6">Belongs to the MIP/aquaporin (TC 1.A.8) family.</text>
</comment>
<feature type="transmembrane region" description="Helical" evidence="8">
    <location>
        <begin position="133"/>
        <end position="155"/>
    </location>
</feature>
<dbReference type="Gene3D" id="1.20.1080.10">
    <property type="entry name" value="Glycerol uptake facilitator protein"/>
    <property type="match status" value="1"/>
</dbReference>
<dbReference type="Proteomes" id="UP000286931">
    <property type="component" value="Unassembled WGS sequence"/>
</dbReference>
<dbReference type="GO" id="GO:0015267">
    <property type="term" value="F:channel activity"/>
    <property type="evidence" value="ECO:0007669"/>
    <property type="project" value="InterPro"/>
</dbReference>
<feature type="transmembrane region" description="Helical" evidence="8">
    <location>
        <begin position="249"/>
        <end position="266"/>
    </location>
</feature>
<keyword evidence="3 6" id="KW-0812">Transmembrane</keyword>
<evidence type="ECO:0000256" key="2">
    <source>
        <dbReference type="ARBA" id="ARBA00022448"/>
    </source>
</evidence>
<comment type="subcellular location">
    <subcellularLocation>
        <location evidence="1">Membrane</location>
        <topology evidence="1">Multi-pass membrane protein</topology>
    </subcellularLocation>
</comment>
<evidence type="ECO:0000256" key="3">
    <source>
        <dbReference type="ARBA" id="ARBA00022692"/>
    </source>
</evidence>
<dbReference type="SUPFAM" id="SSF81338">
    <property type="entry name" value="Aquaporin-like"/>
    <property type="match status" value="1"/>
</dbReference>
<dbReference type="PANTHER" id="PTHR45724">
    <property type="entry name" value="AQUAPORIN NIP2-1"/>
    <property type="match status" value="1"/>
</dbReference>
<organism evidence="9 10">
    <name type="scientific">Embleya hyalina</name>
    <dbReference type="NCBI Taxonomy" id="516124"/>
    <lineage>
        <taxon>Bacteria</taxon>
        <taxon>Bacillati</taxon>
        <taxon>Actinomycetota</taxon>
        <taxon>Actinomycetes</taxon>
        <taxon>Kitasatosporales</taxon>
        <taxon>Streptomycetaceae</taxon>
        <taxon>Embleya</taxon>
    </lineage>
</organism>
<reference evidence="9 10" key="1">
    <citation type="submission" date="2018-12" db="EMBL/GenBank/DDBJ databases">
        <title>Draft genome sequence of Embleya hyalina NBRC 13850T.</title>
        <authorList>
            <person name="Komaki H."/>
            <person name="Hosoyama A."/>
            <person name="Kimura A."/>
            <person name="Ichikawa N."/>
            <person name="Tamura T."/>
        </authorList>
    </citation>
    <scope>NUCLEOTIDE SEQUENCE [LARGE SCALE GENOMIC DNA]</scope>
    <source>
        <strain evidence="9 10">NBRC 13850</strain>
    </source>
</reference>
<dbReference type="Pfam" id="PF00230">
    <property type="entry name" value="MIP"/>
    <property type="match status" value="1"/>
</dbReference>
<dbReference type="InterPro" id="IPR023271">
    <property type="entry name" value="Aquaporin-like"/>
</dbReference>
<comment type="caution">
    <text evidence="9">The sequence shown here is derived from an EMBL/GenBank/DDBJ whole genome shotgun (WGS) entry which is preliminary data.</text>
</comment>
<evidence type="ECO:0000256" key="5">
    <source>
        <dbReference type="ARBA" id="ARBA00023136"/>
    </source>
</evidence>
<evidence type="ECO:0000313" key="9">
    <source>
        <dbReference type="EMBL" id="GCD95854.1"/>
    </source>
</evidence>
<feature type="compositionally biased region" description="Pro residues" evidence="7">
    <location>
        <begin position="1"/>
        <end position="13"/>
    </location>
</feature>
<accession>A0A401YML6</accession>
<sequence length="288" mass="29272">MRLGKPPPNPDPPSCTSLPPKSSPASSPSGPARPGRVPTVGPPRHTLRRAAHEFGLTALLLFLVVTAMRWLLAPDSPAAIGDPDLAPVVLGALVGVLLTALILSPSGRYSGGHLNPAVTVALWRLGAFPGRAVLPYIAAQAAGSLAGTALGGLLWGTTARHAPIAYAAVVPAPTWNAAAVLAAEAGAIAVVTLMLGAFLRRPSSLPLLPYAVGLATALIIASLGSRSGGSANPARQFGPALLSGNTTHLWIYLFAPVIGAFIGGGIRHTRAAPAHRARARHAPDTDSD</sequence>
<dbReference type="InterPro" id="IPR000425">
    <property type="entry name" value="MIP"/>
</dbReference>
<feature type="transmembrane region" description="Helical" evidence="8">
    <location>
        <begin position="54"/>
        <end position="73"/>
    </location>
</feature>
<keyword evidence="10" id="KW-1185">Reference proteome</keyword>
<evidence type="ECO:0000256" key="1">
    <source>
        <dbReference type="ARBA" id="ARBA00004141"/>
    </source>
</evidence>
<dbReference type="PRINTS" id="PR00783">
    <property type="entry name" value="MINTRINSICP"/>
</dbReference>
<feature type="transmembrane region" description="Helical" evidence="8">
    <location>
        <begin position="207"/>
        <end position="229"/>
    </location>
</feature>
<keyword evidence="4 8" id="KW-1133">Transmembrane helix</keyword>
<dbReference type="AlphaFoldDB" id="A0A401YML6"/>
<keyword evidence="2 6" id="KW-0813">Transport</keyword>
<feature type="compositionally biased region" description="Low complexity" evidence="7">
    <location>
        <begin position="14"/>
        <end position="44"/>
    </location>
</feature>
<feature type="region of interest" description="Disordered" evidence="7">
    <location>
        <begin position="1"/>
        <end position="44"/>
    </location>
</feature>
<dbReference type="PROSITE" id="PS00221">
    <property type="entry name" value="MIP"/>
    <property type="match status" value="1"/>
</dbReference>
<name>A0A401YML6_9ACTN</name>
<evidence type="ECO:0000256" key="6">
    <source>
        <dbReference type="RuleBase" id="RU000477"/>
    </source>
</evidence>
<dbReference type="GO" id="GO:0016020">
    <property type="term" value="C:membrane"/>
    <property type="evidence" value="ECO:0007669"/>
    <property type="project" value="UniProtKB-SubCell"/>
</dbReference>